<evidence type="ECO:0000313" key="3">
    <source>
        <dbReference type="Proteomes" id="UP001589608"/>
    </source>
</evidence>
<proteinExistence type="predicted"/>
<gene>
    <name evidence="2" type="ORF">ACFFTR_52070</name>
</gene>
<name>A0ABV5MSZ8_9ACTN</name>
<evidence type="ECO:0008006" key="4">
    <source>
        <dbReference type="Google" id="ProtNLM"/>
    </source>
</evidence>
<keyword evidence="1" id="KW-0732">Signal</keyword>
<sequence length="284" mass="29567">MRALSVLTVALVLAATTAGCSTDGYDGTELTSSATGEDYRAPVWVGDTLYYLQEPVDSDSSPYPMRIRPGGRPEPVGFTGKPCRSGRTQWPFDLLPLGEHTVGVLSSCADERPTLTRIDEGGPQEDAAREPGAGFTVEPCGMRPVDAPEAGCVGGPGVRHPVTAPGGDTYYFAPRCGDDAAKAGTYSVCRLDGSGGATTAGTGVGRTMGLDARANRVVVAGTVNGEEAGLWLLDGGRFTRLATGDFADAGISADGSRVVSVLTRKSGWWSETTYSLRVVAIPDR</sequence>
<accession>A0ABV5MSZ8</accession>
<evidence type="ECO:0000313" key="2">
    <source>
        <dbReference type="EMBL" id="MFB9451653.1"/>
    </source>
</evidence>
<dbReference type="EMBL" id="JBHMCA010000090">
    <property type="protein sequence ID" value="MFB9451653.1"/>
    <property type="molecule type" value="Genomic_DNA"/>
</dbReference>
<keyword evidence="3" id="KW-1185">Reference proteome</keyword>
<dbReference type="Proteomes" id="UP001589608">
    <property type="component" value="Unassembled WGS sequence"/>
</dbReference>
<protein>
    <recommendedName>
        <fullName evidence="4">Lipoprotein</fullName>
    </recommendedName>
</protein>
<feature type="signal peptide" evidence="1">
    <location>
        <begin position="1"/>
        <end position="20"/>
    </location>
</feature>
<organism evidence="2 3">
    <name type="scientific">Dactylosporangium vinaceum</name>
    <dbReference type="NCBI Taxonomy" id="53362"/>
    <lineage>
        <taxon>Bacteria</taxon>
        <taxon>Bacillati</taxon>
        <taxon>Actinomycetota</taxon>
        <taxon>Actinomycetes</taxon>
        <taxon>Micromonosporales</taxon>
        <taxon>Micromonosporaceae</taxon>
        <taxon>Dactylosporangium</taxon>
    </lineage>
</organism>
<comment type="caution">
    <text evidence="2">The sequence shown here is derived from an EMBL/GenBank/DDBJ whole genome shotgun (WGS) entry which is preliminary data.</text>
</comment>
<evidence type="ECO:0000256" key="1">
    <source>
        <dbReference type="SAM" id="SignalP"/>
    </source>
</evidence>
<feature type="chain" id="PRO_5046948351" description="Lipoprotein" evidence="1">
    <location>
        <begin position="21"/>
        <end position="284"/>
    </location>
</feature>
<dbReference type="RefSeq" id="WP_223104124.1">
    <property type="nucleotide sequence ID" value="NZ_CP061913.1"/>
</dbReference>
<reference evidence="2 3" key="1">
    <citation type="submission" date="2024-09" db="EMBL/GenBank/DDBJ databases">
        <authorList>
            <person name="Sun Q."/>
            <person name="Mori K."/>
        </authorList>
    </citation>
    <scope>NUCLEOTIDE SEQUENCE [LARGE SCALE GENOMIC DNA]</scope>
    <source>
        <strain evidence="2 3">JCM 3307</strain>
    </source>
</reference>
<dbReference type="PROSITE" id="PS51257">
    <property type="entry name" value="PROKAR_LIPOPROTEIN"/>
    <property type="match status" value="1"/>
</dbReference>